<keyword evidence="3" id="KW-1185">Reference proteome</keyword>
<dbReference type="PATRIC" id="fig|645517.4.peg.1719"/>
<dbReference type="RefSeq" id="WP_067787788.1">
    <property type="nucleotide sequence ID" value="NZ_CP016545.1"/>
</dbReference>
<dbReference type="PROSITE" id="PS51257">
    <property type="entry name" value="PROKAR_LIPOPROTEIN"/>
    <property type="match status" value="1"/>
</dbReference>
<dbReference type="CDD" id="cd14789">
    <property type="entry name" value="Tiki"/>
    <property type="match status" value="1"/>
</dbReference>
<dbReference type="Proteomes" id="UP000092698">
    <property type="component" value="Chromosome"/>
</dbReference>
<sequence length="310" mass="33387">MKTLLKTLATAGSALALALSSGACSQADTPAPATASAAPMQAAADYVTPALWMLQDEDTTIYLFGTVHILPKGVEWYDGRIAAAFEGSDEVVTEIDMSNQAAIGQLFMSRGMLPPGQSLRDLMTDEDRAQYEAALTELGIPVAQFDRFEPWMASIVLSQLPMMKAGYDPNSGVEMALLKAGPDKERGALETAEFQVDMFDGLPMETQLTFLDETVENLGGVVTTIDAMVAEWLAGDPDGLAVLLNDNLDDPVLYQRLLTDRNANWAVWIDDRMDQPGTVFVAVGAGHLAGEDSVQGMLEDRGFTVTRVTQ</sequence>
<dbReference type="PANTHER" id="PTHR40590">
    <property type="entry name" value="CYTOPLASMIC PROTEIN-RELATED"/>
    <property type="match status" value="1"/>
</dbReference>
<dbReference type="Pfam" id="PF01963">
    <property type="entry name" value="TraB_PrgY_gumN"/>
    <property type="match status" value="1"/>
</dbReference>
<dbReference type="InterPro" id="IPR047111">
    <property type="entry name" value="YbaP-like"/>
</dbReference>
<protein>
    <submittedName>
        <fullName evidence="2">TraB family protein</fullName>
    </submittedName>
</protein>
<evidence type="ECO:0000313" key="3">
    <source>
        <dbReference type="Proteomes" id="UP000092698"/>
    </source>
</evidence>
<dbReference type="InterPro" id="IPR002816">
    <property type="entry name" value="TraB/PrgY/GumN_fam"/>
</dbReference>
<reference evidence="2 3" key="1">
    <citation type="submission" date="2016-07" db="EMBL/GenBank/DDBJ databases">
        <title>Complete genome sequence of Altererythrobacter namhicola JCM 16345T, containing esterase-encoding genes.</title>
        <authorList>
            <person name="Cheng H."/>
            <person name="Wu Y.-H."/>
            <person name="Jian S.-L."/>
            <person name="Huo Y.-Y."/>
            <person name="Wang C.-S."/>
            <person name="Xu X.-W."/>
        </authorList>
    </citation>
    <scope>NUCLEOTIDE SEQUENCE [LARGE SCALE GENOMIC DNA]</scope>
    <source>
        <strain evidence="2 3">JCM 16345</strain>
    </source>
</reference>
<proteinExistence type="predicted"/>
<evidence type="ECO:0000313" key="2">
    <source>
        <dbReference type="EMBL" id="ANU08028.1"/>
    </source>
</evidence>
<name>A0A1C7D9A4_9SPHN</name>
<dbReference type="STRING" id="645517.A6F65_01731"/>
<feature type="signal peptide" evidence="1">
    <location>
        <begin position="1"/>
        <end position="27"/>
    </location>
</feature>
<dbReference type="EMBL" id="CP016545">
    <property type="protein sequence ID" value="ANU08028.1"/>
    <property type="molecule type" value="Genomic_DNA"/>
</dbReference>
<feature type="chain" id="PRO_5008884462" evidence="1">
    <location>
        <begin position="28"/>
        <end position="310"/>
    </location>
</feature>
<keyword evidence="1" id="KW-0732">Signal</keyword>
<dbReference type="OrthoDB" id="9806326at2"/>
<dbReference type="PANTHER" id="PTHR40590:SF1">
    <property type="entry name" value="CYTOPLASMIC PROTEIN"/>
    <property type="match status" value="1"/>
</dbReference>
<accession>A0A1C7D9A4</accession>
<dbReference type="KEGG" id="anh:A6F65_01731"/>
<organism evidence="2 3">
    <name type="scientific">Paraurantiacibacter namhicola</name>
    <dbReference type="NCBI Taxonomy" id="645517"/>
    <lineage>
        <taxon>Bacteria</taxon>
        <taxon>Pseudomonadati</taxon>
        <taxon>Pseudomonadota</taxon>
        <taxon>Alphaproteobacteria</taxon>
        <taxon>Sphingomonadales</taxon>
        <taxon>Erythrobacteraceae</taxon>
        <taxon>Paraurantiacibacter</taxon>
    </lineage>
</organism>
<evidence type="ECO:0000256" key="1">
    <source>
        <dbReference type="SAM" id="SignalP"/>
    </source>
</evidence>
<gene>
    <name evidence="2" type="ORF">A6F65_01731</name>
</gene>
<dbReference type="AlphaFoldDB" id="A0A1C7D9A4"/>